<dbReference type="Gene3D" id="1.10.10.10">
    <property type="entry name" value="Winged helix-like DNA-binding domain superfamily/Winged helix DNA-binding domain"/>
    <property type="match status" value="1"/>
</dbReference>
<dbReference type="PANTHER" id="PTHR48111">
    <property type="entry name" value="REGULATOR OF RPOS"/>
    <property type="match status" value="1"/>
</dbReference>
<reference evidence="8" key="1">
    <citation type="submission" date="2023-07" db="EMBL/GenBank/DDBJ databases">
        <title>The genome sequence of Rhodocytophaga aerolata KACC 12507.</title>
        <authorList>
            <person name="Zhang X."/>
        </authorList>
    </citation>
    <scope>NUCLEOTIDE SEQUENCE</scope>
    <source>
        <strain evidence="8">KACC 12507</strain>
    </source>
</reference>
<dbReference type="Proteomes" id="UP001168528">
    <property type="component" value="Unassembled WGS sequence"/>
</dbReference>
<gene>
    <name evidence="8" type="ORF">Q0590_11025</name>
</gene>
<dbReference type="CDD" id="cd17574">
    <property type="entry name" value="REC_OmpR"/>
    <property type="match status" value="1"/>
</dbReference>
<name>A0ABT8R6F1_9BACT</name>
<evidence type="ECO:0000256" key="2">
    <source>
        <dbReference type="ARBA" id="ARBA00023012"/>
    </source>
</evidence>
<dbReference type="CDD" id="cd00383">
    <property type="entry name" value="trans_reg_C"/>
    <property type="match status" value="1"/>
</dbReference>
<dbReference type="SUPFAM" id="SSF46894">
    <property type="entry name" value="C-terminal effector domain of the bipartite response regulators"/>
    <property type="match status" value="1"/>
</dbReference>
<dbReference type="PANTHER" id="PTHR48111:SF40">
    <property type="entry name" value="PHOSPHATE REGULON TRANSCRIPTIONAL REGULATORY PROTEIN PHOB"/>
    <property type="match status" value="1"/>
</dbReference>
<protein>
    <submittedName>
        <fullName evidence="8">Response regulator transcription factor</fullName>
    </submittedName>
</protein>
<evidence type="ECO:0000259" key="6">
    <source>
        <dbReference type="PROSITE" id="PS50110"/>
    </source>
</evidence>
<dbReference type="Gene3D" id="6.10.250.690">
    <property type="match status" value="1"/>
</dbReference>
<feature type="domain" description="Response regulatory" evidence="6">
    <location>
        <begin position="7"/>
        <end position="121"/>
    </location>
</feature>
<accession>A0ABT8R6F1</accession>
<dbReference type="EMBL" id="JAUKPO010000005">
    <property type="protein sequence ID" value="MDO1446788.1"/>
    <property type="molecule type" value="Genomic_DNA"/>
</dbReference>
<evidence type="ECO:0000256" key="4">
    <source>
        <dbReference type="PROSITE-ProRule" id="PRU00169"/>
    </source>
</evidence>
<evidence type="ECO:0000256" key="1">
    <source>
        <dbReference type="ARBA" id="ARBA00022553"/>
    </source>
</evidence>
<proteinExistence type="predicted"/>
<keyword evidence="2" id="KW-0902">Two-component regulatory system</keyword>
<comment type="caution">
    <text evidence="8">The sequence shown here is derived from an EMBL/GenBank/DDBJ whole genome shotgun (WGS) entry which is preliminary data.</text>
</comment>
<dbReference type="InterPro" id="IPR011006">
    <property type="entry name" value="CheY-like_superfamily"/>
</dbReference>
<dbReference type="Pfam" id="PF00486">
    <property type="entry name" value="Trans_reg_C"/>
    <property type="match status" value="1"/>
</dbReference>
<evidence type="ECO:0000259" key="7">
    <source>
        <dbReference type="PROSITE" id="PS51755"/>
    </source>
</evidence>
<dbReference type="RefSeq" id="WP_302037593.1">
    <property type="nucleotide sequence ID" value="NZ_JAUKPO010000005.1"/>
</dbReference>
<dbReference type="Gene3D" id="3.40.50.2300">
    <property type="match status" value="1"/>
</dbReference>
<evidence type="ECO:0000256" key="3">
    <source>
        <dbReference type="ARBA" id="ARBA00023125"/>
    </source>
</evidence>
<organism evidence="8 9">
    <name type="scientific">Rhodocytophaga aerolata</name>
    <dbReference type="NCBI Taxonomy" id="455078"/>
    <lineage>
        <taxon>Bacteria</taxon>
        <taxon>Pseudomonadati</taxon>
        <taxon>Bacteroidota</taxon>
        <taxon>Cytophagia</taxon>
        <taxon>Cytophagales</taxon>
        <taxon>Rhodocytophagaceae</taxon>
        <taxon>Rhodocytophaga</taxon>
    </lineage>
</organism>
<keyword evidence="1 4" id="KW-0597">Phosphoprotein</keyword>
<dbReference type="PROSITE" id="PS51755">
    <property type="entry name" value="OMPR_PHOB"/>
    <property type="match status" value="1"/>
</dbReference>
<feature type="DNA-binding region" description="OmpR/PhoB-type" evidence="5">
    <location>
        <begin position="134"/>
        <end position="231"/>
    </location>
</feature>
<dbReference type="InterPro" id="IPR016032">
    <property type="entry name" value="Sig_transdc_resp-reg_C-effctor"/>
</dbReference>
<evidence type="ECO:0000313" key="8">
    <source>
        <dbReference type="EMBL" id="MDO1446788.1"/>
    </source>
</evidence>
<dbReference type="InterPro" id="IPR001789">
    <property type="entry name" value="Sig_transdc_resp-reg_receiver"/>
</dbReference>
<dbReference type="SUPFAM" id="SSF52172">
    <property type="entry name" value="CheY-like"/>
    <property type="match status" value="1"/>
</dbReference>
<dbReference type="SMART" id="SM00448">
    <property type="entry name" value="REC"/>
    <property type="match status" value="1"/>
</dbReference>
<dbReference type="SMART" id="SM00862">
    <property type="entry name" value="Trans_reg_C"/>
    <property type="match status" value="1"/>
</dbReference>
<dbReference type="Pfam" id="PF00072">
    <property type="entry name" value="Response_reg"/>
    <property type="match status" value="1"/>
</dbReference>
<keyword evidence="3 5" id="KW-0238">DNA-binding</keyword>
<dbReference type="InterPro" id="IPR039420">
    <property type="entry name" value="WalR-like"/>
</dbReference>
<keyword evidence="9" id="KW-1185">Reference proteome</keyword>
<feature type="modified residue" description="4-aspartylphosphate" evidence="4">
    <location>
        <position position="56"/>
    </location>
</feature>
<feature type="domain" description="OmpR/PhoB-type" evidence="7">
    <location>
        <begin position="134"/>
        <end position="231"/>
    </location>
</feature>
<sequence>MNSSATKILLVEDDPNLGQLLQEYLEIKGFETTLARDGEKAFTYYQQNHYDLCIFDVMLPKKDGFSLAKEIRASNKQIPIIFLTAKSLKEDTLEGLRIGADDYMTKPFSMEELLLRMKAILRRSGQSGETTKDTKQFTIGQYTFDYEFQTLAIKNQSVKLTSKESELLRLLCLNLNHTLERSIALKHIWQNDTYFNARSMDVYITKLRKYLKDDPSIEIVNVHGTGYKLMVLNSLDLPPVDK</sequence>
<dbReference type="PROSITE" id="PS50110">
    <property type="entry name" value="RESPONSE_REGULATORY"/>
    <property type="match status" value="1"/>
</dbReference>
<dbReference type="InterPro" id="IPR036388">
    <property type="entry name" value="WH-like_DNA-bd_sf"/>
</dbReference>
<evidence type="ECO:0000256" key="5">
    <source>
        <dbReference type="PROSITE-ProRule" id="PRU01091"/>
    </source>
</evidence>
<dbReference type="InterPro" id="IPR001867">
    <property type="entry name" value="OmpR/PhoB-type_DNA-bd"/>
</dbReference>
<evidence type="ECO:0000313" key="9">
    <source>
        <dbReference type="Proteomes" id="UP001168528"/>
    </source>
</evidence>